<keyword evidence="2" id="KW-1185">Reference proteome</keyword>
<sequence length="77" mass="8434">MARVLNADIPSQLLQTIADVVDAEQDDDVVKNKINDSSLPACPRFHSSHHHPTSLTDYHLMRLHTASSQSSLLDSAA</sequence>
<proteinExistence type="predicted"/>
<protein>
    <submittedName>
        <fullName evidence="1">Uncharacterized protein</fullName>
    </submittedName>
</protein>
<comment type="caution">
    <text evidence="1">The sequence shown here is derived from an EMBL/GenBank/DDBJ whole genome shotgun (WGS) entry which is preliminary data.</text>
</comment>
<dbReference type="Proteomes" id="UP001187315">
    <property type="component" value="Unassembled WGS sequence"/>
</dbReference>
<accession>A0AA88LG52</accession>
<dbReference type="AlphaFoldDB" id="A0AA88LG52"/>
<gene>
    <name evidence="1" type="ORF">Q7C36_023078</name>
</gene>
<organism evidence="1 2">
    <name type="scientific">Tachysurus vachellii</name>
    <name type="common">Darkbarbel catfish</name>
    <name type="synonym">Pelteobagrus vachellii</name>
    <dbReference type="NCBI Taxonomy" id="175792"/>
    <lineage>
        <taxon>Eukaryota</taxon>
        <taxon>Metazoa</taxon>
        <taxon>Chordata</taxon>
        <taxon>Craniata</taxon>
        <taxon>Vertebrata</taxon>
        <taxon>Euteleostomi</taxon>
        <taxon>Actinopterygii</taxon>
        <taxon>Neopterygii</taxon>
        <taxon>Teleostei</taxon>
        <taxon>Ostariophysi</taxon>
        <taxon>Siluriformes</taxon>
        <taxon>Bagridae</taxon>
        <taxon>Tachysurus</taxon>
    </lineage>
</organism>
<evidence type="ECO:0000313" key="2">
    <source>
        <dbReference type="Proteomes" id="UP001187315"/>
    </source>
</evidence>
<reference evidence="1" key="1">
    <citation type="submission" date="2023-08" db="EMBL/GenBank/DDBJ databases">
        <title>Pelteobagrus vachellii genome.</title>
        <authorList>
            <person name="Liu H."/>
        </authorList>
    </citation>
    <scope>NUCLEOTIDE SEQUENCE</scope>
    <source>
        <strain evidence="1">PRFRI_2022a</strain>
        <tissue evidence="1">Muscle</tissue>
    </source>
</reference>
<dbReference type="EMBL" id="JAVHJS010000026">
    <property type="protein sequence ID" value="KAK2814812.1"/>
    <property type="molecule type" value="Genomic_DNA"/>
</dbReference>
<evidence type="ECO:0000313" key="1">
    <source>
        <dbReference type="EMBL" id="KAK2814812.1"/>
    </source>
</evidence>
<name>A0AA88LG52_TACVA</name>